<comment type="similarity">
    <text evidence="6">Belongs to the HIPP family.</text>
</comment>
<keyword evidence="4" id="KW-0449">Lipoprotein</keyword>
<keyword evidence="2" id="KW-0488">Methylation</keyword>
<dbReference type="PANTHER" id="PTHR45811">
    <property type="entry name" value="COPPER TRANSPORT PROTEIN FAMILY-RELATED"/>
    <property type="match status" value="1"/>
</dbReference>
<gene>
    <name evidence="9" type="ORF">M8C21_027237</name>
</gene>
<dbReference type="AlphaFoldDB" id="A0AAD5G944"/>
<dbReference type="Gene3D" id="3.30.70.100">
    <property type="match status" value="1"/>
</dbReference>
<dbReference type="GO" id="GO:0009626">
    <property type="term" value="P:plant-type hypersensitive response"/>
    <property type="evidence" value="ECO:0007669"/>
    <property type="project" value="UniProtKB-KW"/>
</dbReference>
<dbReference type="GO" id="GO:0046872">
    <property type="term" value="F:metal ion binding"/>
    <property type="evidence" value="ECO:0007669"/>
    <property type="project" value="UniProtKB-KW"/>
</dbReference>
<proteinExistence type="inferred from homology"/>
<evidence type="ECO:0000256" key="3">
    <source>
        <dbReference type="ARBA" id="ARBA00022723"/>
    </source>
</evidence>
<dbReference type="Proteomes" id="UP001206925">
    <property type="component" value="Unassembled WGS sequence"/>
</dbReference>
<name>A0AAD5G944_AMBAR</name>
<keyword evidence="5" id="KW-0636">Prenylation</keyword>
<feature type="region of interest" description="Disordered" evidence="7">
    <location>
        <begin position="69"/>
        <end position="104"/>
    </location>
</feature>
<evidence type="ECO:0000313" key="10">
    <source>
        <dbReference type="Proteomes" id="UP001206925"/>
    </source>
</evidence>
<sequence length="145" mass="16352">MPDSKKVVIKVDIHDDDDKRKALKAVSGLSGIESIAMDMKDQKLTIIGDVDPVDIVGKLKKWHTNILTVGPAKEPEKKNEPDKKAEAEKKGGEDDEEKKKKKEQQERLEAFIKYMEATCGGYNPYTTQRICLHPVEEDPTRCVIC</sequence>
<keyword evidence="3" id="KW-0479">Metal-binding</keyword>
<comment type="caution">
    <text evidence="9">The sequence shown here is derived from an EMBL/GenBank/DDBJ whole genome shotgun (WGS) entry which is preliminary data.</text>
</comment>
<dbReference type="InterPro" id="IPR036163">
    <property type="entry name" value="HMA_dom_sf"/>
</dbReference>
<comment type="subcellular location">
    <subcellularLocation>
        <location evidence="1">Membrane</location>
        <topology evidence="1">Peripheral membrane protein</topology>
    </subcellularLocation>
</comment>
<evidence type="ECO:0000256" key="5">
    <source>
        <dbReference type="ARBA" id="ARBA00023289"/>
    </source>
</evidence>
<dbReference type="Pfam" id="PF00403">
    <property type="entry name" value="HMA"/>
    <property type="match status" value="1"/>
</dbReference>
<feature type="compositionally biased region" description="Basic and acidic residues" evidence="7">
    <location>
        <begin position="73"/>
        <end position="92"/>
    </location>
</feature>
<protein>
    <recommendedName>
        <fullName evidence="8">HMA domain-containing protein</fullName>
    </recommendedName>
</protein>
<evidence type="ECO:0000256" key="1">
    <source>
        <dbReference type="ARBA" id="ARBA00004170"/>
    </source>
</evidence>
<dbReference type="GO" id="GO:0016020">
    <property type="term" value="C:membrane"/>
    <property type="evidence" value="ECO:0007669"/>
    <property type="project" value="UniProtKB-SubCell"/>
</dbReference>
<evidence type="ECO:0000256" key="6">
    <source>
        <dbReference type="ARBA" id="ARBA00024045"/>
    </source>
</evidence>
<dbReference type="PANTHER" id="PTHR45811:SF66">
    <property type="entry name" value="HEAVY METAL-ASSOCIATED DOMAIN, HMA, HEAVY METAL-ASSOCIATED DOMAIN SUPERFAMILY"/>
    <property type="match status" value="1"/>
</dbReference>
<evidence type="ECO:0000256" key="7">
    <source>
        <dbReference type="SAM" id="MobiDB-lite"/>
    </source>
</evidence>
<reference evidence="9" key="1">
    <citation type="submission" date="2022-06" db="EMBL/GenBank/DDBJ databases">
        <title>Uncovering the hologenomic basis of an extraordinary plant invasion.</title>
        <authorList>
            <person name="Bieker V.C."/>
            <person name="Martin M.D."/>
            <person name="Gilbert T."/>
            <person name="Hodgins K."/>
            <person name="Battlay P."/>
            <person name="Petersen B."/>
            <person name="Wilson J."/>
        </authorList>
    </citation>
    <scope>NUCLEOTIDE SEQUENCE</scope>
    <source>
        <strain evidence="9">AA19_3_7</strain>
        <tissue evidence="9">Leaf</tissue>
    </source>
</reference>
<dbReference type="PROSITE" id="PS50846">
    <property type="entry name" value="HMA_2"/>
    <property type="match status" value="1"/>
</dbReference>
<evidence type="ECO:0000256" key="4">
    <source>
        <dbReference type="ARBA" id="ARBA00023288"/>
    </source>
</evidence>
<dbReference type="SUPFAM" id="SSF55008">
    <property type="entry name" value="HMA, heavy metal-associated domain"/>
    <property type="match status" value="1"/>
</dbReference>
<evidence type="ECO:0000256" key="2">
    <source>
        <dbReference type="ARBA" id="ARBA00022481"/>
    </source>
</evidence>
<dbReference type="InterPro" id="IPR051863">
    <property type="entry name" value="HIPP"/>
</dbReference>
<keyword evidence="10" id="KW-1185">Reference proteome</keyword>
<evidence type="ECO:0000259" key="8">
    <source>
        <dbReference type="PROSITE" id="PS50846"/>
    </source>
</evidence>
<dbReference type="InterPro" id="IPR006121">
    <property type="entry name" value="HMA_dom"/>
</dbReference>
<accession>A0AAD5G944</accession>
<feature type="domain" description="HMA" evidence="8">
    <location>
        <begin position="4"/>
        <end position="70"/>
    </location>
</feature>
<organism evidence="9 10">
    <name type="scientific">Ambrosia artemisiifolia</name>
    <name type="common">Common ragweed</name>
    <dbReference type="NCBI Taxonomy" id="4212"/>
    <lineage>
        <taxon>Eukaryota</taxon>
        <taxon>Viridiplantae</taxon>
        <taxon>Streptophyta</taxon>
        <taxon>Embryophyta</taxon>
        <taxon>Tracheophyta</taxon>
        <taxon>Spermatophyta</taxon>
        <taxon>Magnoliopsida</taxon>
        <taxon>eudicotyledons</taxon>
        <taxon>Gunneridae</taxon>
        <taxon>Pentapetalae</taxon>
        <taxon>asterids</taxon>
        <taxon>campanulids</taxon>
        <taxon>Asterales</taxon>
        <taxon>Asteraceae</taxon>
        <taxon>Asteroideae</taxon>
        <taxon>Heliantheae alliance</taxon>
        <taxon>Heliantheae</taxon>
        <taxon>Ambrosia</taxon>
    </lineage>
</organism>
<dbReference type="EMBL" id="JAMZMK010010084">
    <property type="protein sequence ID" value="KAI7733122.1"/>
    <property type="molecule type" value="Genomic_DNA"/>
</dbReference>
<evidence type="ECO:0000313" key="9">
    <source>
        <dbReference type="EMBL" id="KAI7733122.1"/>
    </source>
</evidence>